<comment type="caution">
    <text evidence="1">The sequence shown here is derived from an EMBL/GenBank/DDBJ whole genome shotgun (WGS) entry which is preliminary data.</text>
</comment>
<keyword evidence="2" id="KW-1185">Reference proteome</keyword>
<proteinExistence type="predicted"/>
<gene>
    <name evidence="1" type="ORF">CEXT_401521</name>
</gene>
<organism evidence="1 2">
    <name type="scientific">Caerostris extrusa</name>
    <name type="common">Bark spider</name>
    <name type="synonym">Caerostris bankana</name>
    <dbReference type="NCBI Taxonomy" id="172846"/>
    <lineage>
        <taxon>Eukaryota</taxon>
        <taxon>Metazoa</taxon>
        <taxon>Ecdysozoa</taxon>
        <taxon>Arthropoda</taxon>
        <taxon>Chelicerata</taxon>
        <taxon>Arachnida</taxon>
        <taxon>Araneae</taxon>
        <taxon>Araneomorphae</taxon>
        <taxon>Entelegynae</taxon>
        <taxon>Araneoidea</taxon>
        <taxon>Araneidae</taxon>
        <taxon>Caerostris</taxon>
    </lineage>
</organism>
<evidence type="ECO:0000313" key="2">
    <source>
        <dbReference type="Proteomes" id="UP001054945"/>
    </source>
</evidence>
<dbReference type="EMBL" id="BPLR01003450">
    <property type="protein sequence ID" value="GIX84772.1"/>
    <property type="molecule type" value="Genomic_DNA"/>
</dbReference>
<protein>
    <submittedName>
        <fullName evidence="1">Uncharacterized protein</fullName>
    </submittedName>
</protein>
<reference evidence="1 2" key="1">
    <citation type="submission" date="2021-06" db="EMBL/GenBank/DDBJ databases">
        <title>Caerostris extrusa draft genome.</title>
        <authorList>
            <person name="Kono N."/>
            <person name="Arakawa K."/>
        </authorList>
    </citation>
    <scope>NUCLEOTIDE SEQUENCE [LARGE SCALE GENOMIC DNA]</scope>
</reference>
<evidence type="ECO:0000313" key="1">
    <source>
        <dbReference type="EMBL" id="GIX84772.1"/>
    </source>
</evidence>
<accession>A0AAV4NIZ3</accession>
<sequence length="75" mass="8359">MYYYSTSQTATLLILKCPAKQSPKKVPRGGQREKQSCLAFHPNAPDIPLTLYQWDALSPRMTNGAAGNTVYPIMK</sequence>
<dbReference type="Proteomes" id="UP001054945">
    <property type="component" value="Unassembled WGS sequence"/>
</dbReference>
<dbReference type="AlphaFoldDB" id="A0AAV4NIZ3"/>
<name>A0AAV4NIZ3_CAEEX</name>